<accession>A0A1Q5P767</accession>
<protein>
    <submittedName>
        <fullName evidence="1">Uncharacterized protein</fullName>
    </submittedName>
</protein>
<evidence type="ECO:0000313" key="2">
    <source>
        <dbReference type="Proteomes" id="UP000186524"/>
    </source>
</evidence>
<dbReference type="STRING" id="1714354.BLL40_01340"/>
<sequence>MSAAAVTATDAAVTKMKTADQLTEYYEMRLVELMAIRAILKNPDTASFTMKTNKGITDVQLLDPSEIERIIRITTTRGHRQFYATFLYDKENHRLTKRIEHQ</sequence>
<dbReference type="Proteomes" id="UP000186524">
    <property type="component" value="Unassembled WGS sequence"/>
</dbReference>
<proteinExistence type="predicted"/>
<name>A0A1Q5P767_9BACI</name>
<organism evidence="1 2">
    <name type="scientific">Domibacillus mangrovi</name>
    <dbReference type="NCBI Taxonomy" id="1714354"/>
    <lineage>
        <taxon>Bacteria</taxon>
        <taxon>Bacillati</taxon>
        <taxon>Bacillota</taxon>
        <taxon>Bacilli</taxon>
        <taxon>Bacillales</taxon>
        <taxon>Bacillaceae</taxon>
        <taxon>Domibacillus</taxon>
    </lineage>
</organism>
<comment type="caution">
    <text evidence="1">The sequence shown here is derived from an EMBL/GenBank/DDBJ whole genome shotgun (WGS) entry which is preliminary data.</text>
</comment>
<dbReference type="EMBL" id="MRWQ01000001">
    <property type="protein sequence ID" value="OKL38096.1"/>
    <property type="molecule type" value="Genomic_DNA"/>
</dbReference>
<dbReference type="AlphaFoldDB" id="A0A1Q5P767"/>
<keyword evidence="2" id="KW-1185">Reference proteome</keyword>
<evidence type="ECO:0000313" key="1">
    <source>
        <dbReference type="EMBL" id="OKL38096.1"/>
    </source>
</evidence>
<reference evidence="1 2" key="1">
    <citation type="submission" date="2016-12" db="EMBL/GenBank/DDBJ databases">
        <title>Domibacillus sp. SAOS 44 whole genome sequencing.</title>
        <authorList>
            <person name="Verma A."/>
            <person name="Krishnamurthi S."/>
        </authorList>
    </citation>
    <scope>NUCLEOTIDE SEQUENCE [LARGE SCALE GENOMIC DNA]</scope>
    <source>
        <strain evidence="1 2">SAOS 44</strain>
    </source>
</reference>
<gene>
    <name evidence="1" type="ORF">BLL40_01340</name>
</gene>